<dbReference type="WBParaSite" id="PS1159_v2.g20225.t1">
    <property type="protein sequence ID" value="PS1159_v2.g20225.t1"/>
    <property type="gene ID" value="PS1159_v2.g20225"/>
</dbReference>
<proteinExistence type="predicted"/>
<organism evidence="1 2">
    <name type="scientific">Panagrolaimus sp. PS1159</name>
    <dbReference type="NCBI Taxonomy" id="55785"/>
    <lineage>
        <taxon>Eukaryota</taxon>
        <taxon>Metazoa</taxon>
        <taxon>Ecdysozoa</taxon>
        <taxon>Nematoda</taxon>
        <taxon>Chromadorea</taxon>
        <taxon>Rhabditida</taxon>
        <taxon>Tylenchina</taxon>
        <taxon>Panagrolaimomorpha</taxon>
        <taxon>Panagrolaimoidea</taxon>
        <taxon>Panagrolaimidae</taxon>
        <taxon>Panagrolaimus</taxon>
    </lineage>
</organism>
<sequence>MSEVEQEAYHLMQMISPLSYSCTMELLVVYLIVLCYCKSHHNEHSFTFINKFVPHNIGPKSVKILKVSMLSVLILAILCMTAKLVTLFHDESQPRLIENNFYHWVKLASVIGACGIYCALFYIYKHVKPEIDESKKQKLSCCFKGFEIFGLCSTTTEPDLLILQVTWWLTFVVSFIKVILQLFDYIHGGLIDTEKLTFSIVPDIISLISFAFNFKLISGFLSCDRKTFEQLKNNRFTTHYMVPYQIIRCFIRATNRFIVILDPEISLLTHDKIDQWITLLNAAYPFSPLMNITSALCWAHVMEKFFSISSNTFLAKPYKRKFKRRDSVEW</sequence>
<evidence type="ECO:0000313" key="1">
    <source>
        <dbReference type="Proteomes" id="UP000887580"/>
    </source>
</evidence>
<dbReference type="Proteomes" id="UP000887580">
    <property type="component" value="Unplaced"/>
</dbReference>
<evidence type="ECO:0000313" key="2">
    <source>
        <dbReference type="WBParaSite" id="PS1159_v2.g20225.t1"/>
    </source>
</evidence>
<protein>
    <submittedName>
        <fullName evidence="2">Gustatory receptor</fullName>
    </submittedName>
</protein>
<reference evidence="2" key="1">
    <citation type="submission" date="2022-11" db="UniProtKB">
        <authorList>
            <consortium name="WormBaseParasite"/>
        </authorList>
    </citation>
    <scope>IDENTIFICATION</scope>
</reference>
<accession>A0AC35FSG2</accession>
<name>A0AC35FSG2_9BILA</name>